<organism evidence="2 3">
    <name type="scientific">Christiangramia flava JLT2011</name>
    <dbReference type="NCBI Taxonomy" id="1229726"/>
    <lineage>
        <taxon>Bacteria</taxon>
        <taxon>Pseudomonadati</taxon>
        <taxon>Bacteroidota</taxon>
        <taxon>Flavobacteriia</taxon>
        <taxon>Flavobacteriales</taxon>
        <taxon>Flavobacteriaceae</taxon>
        <taxon>Christiangramia</taxon>
    </lineage>
</organism>
<dbReference type="STRING" id="1229726.GRFL_0455"/>
<dbReference type="GO" id="GO:0016740">
    <property type="term" value="F:transferase activity"/>
    <property type="evidence" value="ECO:0007669"/>
    <property type="project" value="UniProtKB-KW"/>
</dbReference>
<dbReference type="KEGG" id="gfl:GRFL_0455"/>
<dbReference type="InterPro" id="IPR001173">
    <property type="entry name" value="Glyco_trans_2-like"/>
</dbReference>
<dbReference type="CDD" id="cd00761">
    <property type="entry name" value="Glyco_tranf_GTA_type"/>
    <property type="match status" value="1"/>
</dbReference>
<dbReference type="PANTHER" id="PTHR43685">
    <property type="entry name" value="GLYCOSYLTRANSFERASE"/>
    <property type="match status" value="1"/>
</dbReference>
<evidence type="ECO:0000313" key="2">
    <source>
        <dbReference type="EMBL" id="APU67179.1"/>
    </source>
</evidence>
<dbReference type="Proteomes" id="UP000186230">
    <property type="component" value="Chromosome"/>
</dbReference>
<dbReference type="SUPFAM" id="SSF53448">
    <property type="entry name" value="Nucleotide-diphospho-sugar transferases"/>
    <property type="match status" value="1"/>
</dbReference>
<evidence type="ECO:0000259" key="1">
    <source>
        <dbReference type="Pfam" id="PF00535"/>
    </source>
</evidence>
<dbReference type="InterPro" id="IPR050834">
    <property type="entry name" value="Glycosyltransf_2"/>
</dbReference>
<dbReference type="PANTHER" id="PTHR43685:SF11">
    <property type="entry name" value="GLYCOSYLTRANSFERASE TAGX-RELATED"/>
    <property type="match status" value="1"/>
</dbReference>
<gene>
    <name evidence="2" type="ORF">GRFL_0455</name>
</gene>
<dbReference type="OrthoDB" id="597270at2"/>
<dbReference type="Pfam" id="PF00535">
    <property type="entry name" value="Glycos_transf_2"/>
    <property type="match status" value="1"/>
</dbReference>
<dbReference type="Gene3D" id="3.90.550.10">
    <property type="entry name" value="Spore Coat Polysaccharide Biosynthesis Protein SpsA, Chain A"/>
    <property type="match status" value="1"/>
</dbReference>
<name>A0A1L7I0P9_9FLAO</name>
<protein>
    <submittedName>
        <fullName evidence="2">Putative glycosyl transferase</fullName>
    </submittedName>
</protein>
<keyword evidence="2" id="KW-0808">Transferase</keyword>
<reference evidence="2 3" key="1">
    <citation type="submission" date="2016-07" db="EMBL/GenBank/DDBJ databases">
        <title>Multi-omics approach to identify versatile polysaccharide utilization systems of a marine flavobacterium Gramella flava.</title>
        <authorList>
            <person name="Tang K."/>
        </authorList>
    </citation>
    <scope>NUCLEOTIDE SEQUENCE [LARGE SCALE GENOMIC DNA]</scope>
    <source>
        <strain evidence="2 3">JLT2011</strain>
    </source>
</reference>
<dbReference type="RefSeq" id="WP_083643069.1">
    <property type="nucleotide sequence ID" value="NZ_AMRU01000013.1"/>
</dbReference>
<proteinExistence type="predicted"/>
<feature type="domain" description="Glycosyltransferase 2-like" evidence="1">
    <location>
        <begin position="6"/>
        <end position="114"/>
    </location>
</feature>
<dbReference type="InterPro" id="IPR029044">
    <property type="entry name" value="Nucleotide-diphossugar_trans"/>
</dbReference>
<evidence type="ECO:0000313" key="3">
    <source>
        <dbReference type="Proteomes" id="UP000186230"/>
    </source>
</evidence>
<sequence>MIAKVSVIIPTLNRSHTLGKTLASVQRQTHQNWECLIIDDGSTDDTENTIQRFLNDERFKFIKRKNSQIRGAASCRNIGLELATGDFIQFLDSDDILEKHKFQRQLAISSSNSTILTSKWGKIVFKNGGEQISLYENLPTYRNFNIPQELFKTYAHRFCYLPIHSFLIPKKLIDSSRWNEQLTVNDDGDFMSRIVLKSDKILFCEDTFVLYRRGAGNRLSKSLETPKAYEKFILSWKIMENNLGKNHLLVRIAKRDLYKQISSKYPKLLQNEKAFFADAMPKWEYKLRAHLSKVLDKFQVKLVSIRENDIV</sequence>
<keyword evidence="3" id="KW-1185">Reference proteome</keyword>
<dbReference type="AlphaFoldDB" id="A0A1L7I0P9"/>
<accession>A0A1L7I0P9</accession>
<dbReference type="EMBL" id="CP016359">
    <property type="protein sequence ID" value="APU67179.1"/>
    <property type="molecule type" value="Genomic_DNA"/>
</dbReference>